<evidence type="ECO:0000313" key="2">
    <source>
        <dbReference type="WBParaSite" id="Csp11.Scaffold630.g19239.t1"/>
    </source>
</evidence>
<proteinExistence type="predicted"/>
<protein>
    <submittedName>
        <fullName evidence="2">FBA_2 domain-containing protein</fullName>
    </submittedName>
</protein>
<reference evidence="2" key="1">
    <citation type="submission" date="2016-11" db="UniProtKB">
        <authorList>
            <consortium name="WormBaseParasite"/>
        </authorList>
    </citation>
    <scope>IDENTIFICATION</scope>
</reference>
<name>A0A1I7UTN5_9PELO</name>
<organism evidence="1 2">
    <name type="scientific">Caenorhabditis tropicalis</name>
    <dbReference type="NCBI Taxonomy" id="1561998"/>
    <lineage>
        <taxon>Eukaryota</taxon>
        <taxon>Metazoa</taxon>
        <taxon>Ecdysozoa</taxon>
        <taxon>Nematoda</taxon>
        <taxon>Chromadorea</taxon>
        <taxon>Rhabditida</taxon>
        <taxon>Rhabditina</taxon>
        <taxon>Rhabditomorpha</taxon>
        <taxon>Rhabditoidea</taxon>
        <taxon>Rhabditidae</taxon>
        <taxon>Peloderinae</taxon>
        <taxon>Caenorhabditis</taxon>
    </lineage>
</organism>
<accession>A0A1I7UTN5</accession>
<dbReference type="eggNOG" id="ENOG502TKI0">
    <property type="taxonomic scope" value="Eukaryota"/>
</dbReference>
<dbReference type="WBParaSite" id="Csp11.Scaffold630.g19239.t1">
    <property type="protein sequence ID" value="Csp11.Scaffold630.g19239.t1"/>
    <property type="gene ID" value="Csp11.Scaffold630.g19239"/>
</dbReference>
<evidence type="ECO:0000313" key="1">
    <source>
        <dbReference type="Proteomes" id="UP000095282"/>
    </source>
</evidence>
<dbReference type="Proteomes" id="UP000095282">
    <property type="component" value="Unplaced"/>
</dbReference>
<keyword evidence="1" id="KW-1185">Reference proteome</keyword>
<sequence>MSKRAKNTLKLTSDSFFFSISNELLVYGKAANTWDGQSKPTDEILKYFFEGETIGFCLYPDRVILREQSLQKQLVVAQHLLDTFRKPTIYVAFYDPALPSTAWEFMKIINERKLSVKSFVYRITEDSSEFIPRIMDECTEITDCIWINAIFRDEKTNWINLENFLNCRRIILHLNKNSNLTPHSWNTFLRNWINSDAQLECLCCYNIKPTDFLLMVDGLSDEGINRRRAYEWVDVKRRDGTEFVIGRIFDYMYLETREEHLEAWWRQ</sequence>
<dbReference type="AlphaFoldDB" id="A0A1I7UTN5"/>